<feature type="transmembrane region" description="Helical" evidence="9">
    <location>
        <begin position="75"/>
        <end position="96"/>
    </location>
</feature>
<feature type="domain" description="EF-hand" evidence="10">
    <location>
        <begin position="546"/>
        <end position="581"/>
    </location>
</feature>
<protein>
    <recommendedName>
        <fullName evidence="10">EF-hand domain-containing protein</fullName>
    </recommendedName>
</protein>
<dbReference type="InterPro" id="IPR018247">
    <property type="entry name" value="EF_Hand_1_Ca_BS"/>
</dbReference>
<evidence type="ECO:0000256" key="5">
    <source>
        <dbReference type="ARBA" id="ARBA00022837"/>
    </source>
</evidence>
<evidence type="ECO:0000256" key="2">
    <source>
        <dbReference type="ARBA" id="ARBA00005272"/>
    </source>
</evidence>
<keyword evidence="9" id="KW-0472">Membrane</keyword>
<dbReference type="InterPro" id="IPR011992">
    <property type="entry name" value="EF-hand-dom_pair"/>
</dbReference>
<dbReference type="GO" id="GO:0005509">
    <property type="term" value="F:calcium ion binding"/>
    <property type="evidence" value="ECO:0007669"/>
    <property type="project" value="InterPro"/>
</dbReference>
<dbReference type="RefSeq" id="XP_025359774.1">
    <property type="nucleotide sequence ID" value="XM_025506992.1"/>
</dbReference>
<gene>
    <name evidence="11" type="ORF">BDZ90DRAFT_234367</name>
</gene>
<accession>A0A316UIQ7</accession>
<reference evidence="11 12" key="1">
    <citation type="journal article" date="2018" name="Mol. Biol. Evol.">
        <title>Broad Genomic Sampling Reveals a Smut Pathogenic Ancestry of the Fungal Clade Ustilaginomycotina.</title>
        <authorList>
            <person name="Kijpornyongpan T."/>
            <person name="Mondo S.J."/>
            <person name="Barry K."/>
            <person name="Sandor L."/>
            <person name="Lee J."/>
            <person name="Lipzen A."/>
            <person name="Pangilinan J."/>
            <person name="LaButti K."/>
            <person name="Hainaut M."/>
            <person name="Henrissat B."/>
            <person name="Grigoriev I.V."/>
            <person name="Spatafora J.W."/>
            <person name="Aime M.C."/>
        </authorList>
    </citation>
    <scope>NUCLEOTIDE SEQUENCE [LARGE SCALE GENOMIC DNA]</scope>
    <source>
        <strain evidence="11 12">MCA 5214</strain>
    </source>
</reference>
<dbReference type="GeneID" id="37028815"/>
<keyword evidence="5" id="KW-0106">Calcium</keyword>
<evidence type="ECO:0000256" key="9">
    <source>
        <dbReference type="SAM" id="Phobius"/>
    </source>
</evidence>
<organism evidence="11 12">
    <name type="scientific">Jaminaea rosea</name>
    <dbReference type="NCBI Taxonomy" id="1569628"/>
    <lineage>
        <taxon>Eukaryota</taxon>
        <taxon>Fungi</taxon>
        <taxon>Dikarya</taxon>
        <taxon>Basidiomycota</taxon>
        <taxon>Ustilaginomycotina</taxon>
        <taxon>Exobasidiomycetes</taxon>
        <taxon>Microstromatales</taxon>
        <taxon>Microstromatales incertae sedis</taxon>
        <taxon>Jaminaea</taxon>
    </lineage>
</organism>
<dbReference type="OrthoDB" id="5376590at2759"/>
<sequence>MLTSAMTAAAGASRFAPRNIASSSSRMMSTRIAASPLRPRPTPSSLIVKRMASTDSSASSQPATSFLQRHRIVRYCVWGTFSIVFGVSATIAIILGHDAFTYRHVRLGDVPCSPLALHPESGGPKNLPIVSEFVEESQEDELGKELKGKEKLVIVGGGWAAVSLLSKLDPGRYNVTLVSPNNFYLFTPLLPSATVGTVEPRSLIEPIRKVLSRHRGHYVQGKAVDVEFGSDRMPADGGAQRLLEVQLVSAEDREAGRSHPEAGPEDTASRPEVEGRRIYIPYDKLIVAVGSVTSTHGVPGLENAFHLKEIDDARGIRSRILDNLEIASLPTTTPEERKRLLSFVISGGGPTGVETAAEIYDMLNEDVLDYFPKLLRSQAKVSLIQSREHILNTYSEKISKYAEDKFARDEVDIITNARVKEVKPNSVTYTVKDKETGKVQEHEIGSGMTLWSTGIAMSPFTKALVNKLPNQSHLKALLVDSHLRVQGTPTGSVYALGDASTVNSRLIDSLYEFVDQVDTQHKGELTFDEFASLAQRVRKRYPLSSKHFEKLRDLFEKFDVDHNGTLSLNEISTMFLEIQSKVTSLPATAQVASQEGKYLAGKLNKLAKLKSQGKLYPQDEPGDAADVAAARLGYDVDDEHYKAFSYMSLGSLAFLGNAAAVDGLPYLPQSLSSLAGGLVAMYAWRSVYLSEQCSMRTRMLLMSDWVKRGIWGRDLSRL</sequence>
<keyword evidence="12" id="KW-1185">Reference proteome</keyword>
<dbReference type="GO" id="GO:0005743">
    <property type="term" value="C:mitochondrial inner membrane"/>
    <property type="evidence" value="ECO:0007669"/>
    <property type="project" value="UniProtKB-SubCell"/>
</dbReference>
<dbReference type="EMBL" id="KZ819677">
    <property type="protein sequence ID" value="PWN25162.1"/>
    <property type="molecule type" value="Genomic_DNA"/>
</dbReference>
<evidence type="ECO:0000256" key="4">
    <source>
        <dbReference type="ARBA" id="ARBA00022827"/>
    </source>
</evidence>
<dbReference type="PANTHER" id="PTHR43706">
    <property type="entry name" value="NADH DEHYDROGENASE"/>
    <property type="match status" value="1"/>
</dbReference>
<evidence type="ECO:0000313" key="11">
    <source>
        <dbReference type="EMBL" id="PWN25162.1"/>
    </source>
</evidence>
<evidence type="ECO:0000256" key="1">
    <source>
        <dbReference type="ARBA" id="ARBA00004137"/>
    </source>
</evidence>
<evidence type="ECO:0000259" key="10">
    <source>
        <dbReference type="PROSITE" id="PS50222"/>
    </source>
</evidence>
<dbReference type="InterPro" id="IPR023753">
    <property type="entry name" value="FAD/NAD-binding_dom"/>
</dbReference>
<dbReference type="InterPro" id="IPR054585">
    <property type="entry name" value="NDH2-like_C"/>
</dbReference>
<dbReference type="GO" id="GO:0003954">
    <property type="term" value="F:NADH dehydrogenase activity"/>
    <property type="evidence" value="ECO:0007669"/>
    <property type="project" value="InterPro"/>
</dbReference>
<keyword evidence="9" id="KW-1133">Transmembrane helix</keyword>
<dbReference type="Proteomes" id="UP000245884">
    <property type="component" value="Unassembled WGS sequence"/>
</dbReference>
<keyword evidence="6" id="KW-0809">Transit peptide</keyword>
<proteinExistence type="inferred from homology"/>
<keyword evidence="8" id="KW-0520">NAD</keyword>
<dbReference type="SUPFAM" id="SSF51905">
    <property type="entry name" value="FAD/NAD(P)-binding domain"/>
    <property type="match status" value="2"/>
</dbReference>
<dbReference type="Pfam" id="PF22366">
    <property type="entry name" value="NDH2_C"/>
    <property type="match status" value="1"/>
</dbReference>
<dbReference type="PROSITE" id="PS00018">
    <property type="entry name" value="EF_HAND_1"/>
    <property type="match status" value="1"/>
</dbReference>
<comment type="subcellular location">
    <subcellularLocation>
        <location evidence="1">Mitochondrion inner membrane</location>
        <topology evidence="1">Peripheral membrane protein</topology>
        <orientation evidence="1">Intermembrane side</orientation>
    </subcellularLocation>
</comment>
<evidence type="ECO:0000256" key="7">
    <source>
        <dbReference type="ARBA" id="ARBA00023002"/>
    </source>
</evidence>
<keyword evidence="4" id="KW-0274">FAD</keyword>
<dbReference type="InterPro" id="IPR045024">
    <property type="entry name" value="NDH-2"/>
</dbReference>
<evidence type="ECO:0000256" key="3">
    <source>
        <dbReference type="ARBA" id="ARBA00022630"/>
    </source>
</evidence>
<dbReference type="InterPro" id="IPR002048">
    <property type="entry name" value="EF_hand_dom"/>
</dbReference>
<feature type="domain" description="EF-hand" evidence="10">
    <location>
        <begin position="505"/>
        <end position="540"/>
    </location>
</feature>
<dbReference type="SUPFAM" id="SSF47473">
    <property type="entry name" value="EF-hand"/>
    <property type="match status" value="1"/>
</dbReference>
<evidence type="ECO:0000313" key="12">
    <source>
        <dbReference type="Proteomes" id="UP000245884"/>
    </source>
</evidence>
<dbReference type="InterPro" id="IPR036188">
    <property type="entry name" value="FAD/NAD-bd_sf"/>
</dbReference>
<dbReference type="SMART" id="SM00054">
    <property type="entry name" value="EFh"/>
    <property type="match status" value="2"/>
</dbReference>
<name>A0A316UIQ7_9BASI</name>
<keyword evidence="7" id="KW-0560">Oxidoreductase</keyword>
<keyword evidence="3" id="KW-0285">Flavoprotein</keyword>
<dbReference type="AlphaFoldDB" id="A0A316UIQ7"/>
<keyword evidence="9" id="KW-0812">Transmembrane</keyword>
<dbReference type="Pfam" id="PF13499">
    <property type="entry name" value="EF-hand_7"/>
    <property type="match status" value="1"/>
</dbReference>
<dbReference type="PROSITE" id="PS50222">
    <property type="entry name" value="EF_HAND_2"/>
    <property type="match status" value="2"/>
</dbReference>
<evidence type="ECO:0000256" key="8">
    <source>
        <dbReference type="ARBA" id="ARBA00023027"/>
    </source>
</evidence>
<dbReference type="Gene3D" id="3.50.50.100">
    <property type="match status" value="2"/>
</dbReference>
<dbReference type="STRING" id="1569628.A0A316UIQ7"/>
<comment type="similarity">
    <text evidence="2">Belongs to the NADH dehydrogenase family.</text>
</comment>
<evidence type="ECO:0000256" key="6">
    <source>
        <dbReference type="ARBA" id="ARBA00022946"/>
    </source>
</evidence>
<dbReference type="Pfam" id="PF07992">
    <property type="entry name" value="Pyr_redox_2"/>
    <property type="match status" value="1"/>
</dbReference>
<dbReference type="PANTHER" id="PTHR43706:SF50">
    <property type="entry name" value="NADH DEHYDROGENASE (UBIQUINONE)-RELATED"/>
    <property type="match status" value="1"/>
</dbReference>